<accession>A0A7W2F603</accession>
<keyword evidence="1" id="KW-1133">Transmembrane helix</keyword>
<dbReference type="AlphaFoldDB" id="A0A7W2F603"/>
<feature type="transmembrane region" description="Helical" evidence="1">
    <location>
        <begin position="237"/>
        <end position="259"/>
    </location>
</feature>
<feature type="transmembrane region" description="Helical" evidence="1">
    <location>
        <begin position="103"/>
        <end position="132"/>
    </location>
</feature>
<evidence type="ECO:0000313" key="2">
    <source>
        <dbReference type="EMBL" id="MBA5685760.1"/>
    </source>
</evidence>
<sequence>MKKYAIPSILLIYCVCALGLFSLWRDANFNGVTGDEPHYLIMANGLAQHGALEQTVPYTEAFLPSGREKFGIPPQSAKFSPENMHTIVGQHGHFNMHNLGLPLLLAMPFAAGGIVGAKLFMMLCGALAVLLCWHVSGVFAANRLHRWLAVCATCIAMPLVPAANQVYPDLLAGVLALLGLYWFSTTQVARGRGAELALAVAVAYLPWLQIKFGPTCAAIVLAVVARIYRDSGDLRRIARILAVAGVSCLLLVTYNFYAYGKLSGPYLADAIEASKTSVMVMLGLLFDQNQGLLMLNPINLVGLLAIGWLYRAQRALALLWSIVFLSLIVPNGLHPNWYGGWCFSGRFGWAGAIVFLMPTLYGLLEIARRKARLFYAMVGLSVLVQGWLFYQYGFRLVSMYNRDATTPFAGYSMLYGPVHAWLPALYDVRWAAGYAPNYAWLGAGAMLLAAGFLRQRHATRVAGPALEGVTA</sequence>
<protein>
    <recommendedName>
        <fullName evidence="4">Glycosyltransferase RgtA/B/C/D-like domain-containing protein</fullName>
    </recommendedName>
</protein>
<evidence type="ECO:0000256" key="1">
    <source>
        <dbReference type="SAM" id="Phobius"/>
    </source>
</evidence>
<comment type="caution">
    <text evidence="2">The sequence shown here is derived from an EMBL/GenBank/DDBJ whole genome shotgun (WGS) entry which is preliminary data.</text>
</comment>
<keyword evidence="1" id="KW-0812">Transmembrane</keyword>
<gene>
    <name evidence="2" type="ORF">H3H39_01675</name>
</gene>
<evidence type="ECO:0000313" key="3">
    <source>
        <dbReference type="Proteomes" id="UP000573499"/>
    </source>
</evidence>
<proteinExistence type="predicted"/>
<feature type="transmembrane region" description="Helical" evidence="1">
    <location>
        <begin position="292"/>
        <end position="310"/>
    </location>
</feature>
<organism evidence="2 3">
    <name type="scientific">Rugamonas apoptosis</name>
    <dbReference type="NCBI Taxonomy" id="2758570"/>
    <lineage>
        <taxon>Bacteria</taxon>
        <taxon>Pseudomonadati</taxon>
        <taxon>Pseudomonadota</taxon>
        <taxon>Betaproteobacteria</taxon>
        <taxon>Burkholderiales</taxon>
        <taxon>Oxalobacteraceae</taxon>
        <taxon>Telluria group</taxon>
        <taxon>Rugamonas</taxon>
    </lineage>
</organism>
<dbReference type="Proteomes" id="UP000573499">
    <property type="component" value="Unassembled WGS sequence"/>
</dbReference>
<feature type="transmembrane region" description="Helical" evidence="1">
    <location>
        <begin position="5"/>
        <end position="24"/>
    </location>
</feature>
<keyword evidence="3" id="KW-1185">Reference proteome</keyword>
<feature type="transmembrane region" description="Helical" evidence="1">
    <location>
        <begin position="373"/>
        <end position="390"/>
    </location>
</feature>
<keyword evidence="1" id="KW-0472">Membrane</keyword>
<feature type="transmembrane region" description="Helical" evidence="1">
    <location>
        <begin position="346"/>
        <end position="364"/>
    </location>
</feature>
<dbReference type="EMBL" id="JACEZU010000001">
    <property type="protein sequence ID" value="MBA5685760.1"/>
    <property type="molecule type" value="Genomic_DNA"/>
</dbReference>
<name>A0A7W2F603_9BURK</name>
<evidence type="ECO:0008006" key="4">
    <source>
        <dbReference type="Google" id="ProtNLM"/>
    </source>
</evidence>
<feature type="transmembrane region" description="Helical" evidence="1">
    <location>
        <begin position="435"/>
        <end position="453"/>
    </location>
</feature>
<feature type="transmembrane region" description="Helical" evidence="1">
    <location>
        <begin position="166"/>
        <end position="184"/>
    </location>
</feature>
<feature type="transmembrane region" description="Helical" evidence="1">
    <location>
        <begin position="196"/>
        <end position="225"/>
    </location>
</feature>
<reference evidence="2 3" key="1">
    <citation type="submission" date="2020-07" db="EMBL/GenBank/DDBJ databases">
        <title>Novel species isolated from subtropical streams in China.</title>
        <authorList>
            <person name="Lu H."/>
        </authorList>
    </citation>
    <scope>NUCLEOTIDE SEQUENCE [LARGE SCALE GENOMIC DNA]</scope>
    <source>
        <strain evidence="2 3">LX47W</strain>
    </source>
</reference>
<feature type="transmembrane region" description="Helical" evidence="1">
    <location>
        <begin position="317"/>
        <end position="334"/>
    </location>
</feature>
<dbReference type="RefSeq" id="WP_182151519.1">
    <property type="nucleotide sequence ID" value="NZ_JACEZU010000001.1"/>
</dbReference>